<dbReference type="EMBL" id="JABZMI010000270">
    <property type="protein sequence ID" value="MBF1165756.1"/>
    <property type="molecule type" value="Genomic_DNA"/>
</dbReference>
<sequence>MKKICIDVSDETAATLARLVKACNDSHDARDGFTTHGKLTLASLLAMLVEDAAMVMTRPGSWEGANMAQVLMSHGYEV</sequence>
<name>A0A930BV31_9RHOO</name>
<comment type="caution">
    <text evidence="1">The sequence shown here is derived from an EMBL/GenBank/DDBJ whole genome shotgun (WGS) entry which is preliminary data.</text>
</comment>
<reference evidence="1" key="1">
    <citation type="submission" date="2020-04" db="EMBL/GenBank/DDBJ databases">
        <title>Deep metagenomics examines the oral microbiome during advanced dental caries in children, revealing novel taxa and co-occurrences with host molecules.</title>
        <authorList>
            <person name="Baker J.L."/>
            <person name="Morton J.T."/>
            <person name="Dinis M."/>
            <person name="Alvarez R."/>
            <person name="Tran N.C."/>
            <person name="Knight R."/>
            <person name="Edlund A."/>
        </authorList>
    </citation>
    <scope>NUCLEOTIDE SEQUENCE</scope>
    <source>
        <strain evidence="1">JCVI_32_bin.24</strain>
    </source>
</reference>
<dbReference type="Proteomes" id="UP000718593">
    <property type="component" value="Unassembled WGS sequence"/>
</dbReference>
<evidence type="ECO:0000313" key="2">
    <source>
        <dbReference type="Proteomes" id="UP000718593"/>
    </source>
</evidence>
<organism evidence="1 2">
    <name type="scientific">Dechloromonas agitata</name>
    <dbReference type="NCBI Taxonomy" id="73030"/>
    <lineage>
        <taxon>Bacteria</taxon>
        <taxon>Pseudomonadati</taxon>
        <taxon>Pseudomonadota</taxon>
        <taxon>Betaproteobacteria</taxon>
        <taxon>Rhodocyclales</taxon>
        <taxon>Azonexaceae</taxon>
        <taxon>Dechloromonas</taxon>
    </lineage>
</organism>
<protein>
    <submittedName>
        <fullName evidence="1">Uncharacterized protein</fullName>
    </submittedName>
</protein>
<accession>A0A930BV31</accession>
<dbReference type="AlphaFoldDB" id="A0A930BV31"/>
<evidence type="ECO:0000313" key="1">
    <source>
        <dbReference type="EMBL" id="MBF1165756.1"/>
    </source>
</evidence>
<gene>
    <name evidence="1" type="ORF">HXL68_12055</name>
</gene>
<proteinExistence type="predicted"/>